<dbReference type="EMBL" id="QZJW01000053">
    <property type="protein sequence ID" value="RJO60165.1"/>
    <property type="molecule type" value="Genomic_DNA"/>
</dbReference>
<accession>A0A419DAP1</accession>
<gene>
    <name evidence="1" type="ORF">C4544_06090</name>
</gene>
<proteinExistence type="predicted"/>
<sequence length="11" mass="1391">MRFWNKESCSC</sequence>
<evidence type="ECO:0000313" key="2">
    <source>
        <dbReference type="Proteomes" id="UP000285655"/>
    </source>
</evidence>
<protein>
    <submittedName>
        <fullName evidence="1">Uncharacterized protein</fullName>
    </submittedName>
</protein>
<evidence type="ECO:0000313" key="1">
    <source>
        <dbReference type="EMBL" id="RJO60165.1"/>
    </source>
</evidence>
<organism evidence="1 2">
    <name type="scientific">candidate division WS5 bacterium</name>
    <dbReference type="NCBI Taxonomy" id="2093353"/>
    <lineage>
        <taxon>Bacteria</taxon>
        <taxon>candidate division WS5</taxon>
    </lineage>
</organism>
<dbReference type="GO" id="GO:0005576">
    <property type="term" value="C:extracellular region"/>
    <property type="evidence" value="ECO:0007669"/>
    <property type="project" value="UniProtKB-SubCell"/>
</dbReference>
<name>A0A419DAP1_9BACT</name>
<reference evidence="1 2" key="1">
    <citation type="journal article" date="2017" name="ISME J.">
        <title>Energy and carbon metabolisms in a deep terrestrial subsurface fluid microbial community.</title>
        <authorList>
            <person name="Momper L."/>
            <person name="Jungbluth S.P."/>
            <person name="Lee M.D."/>
            <person name="Amend J.P."/>
        </authorList>
    </citation>
    <scope>NUCLEOTIDE SEQUENCE [LARGE SCALE GENOMIC DNA]</scope>
    <source>
        <strain evidence="1">SURF_29</strain>
    </source>
</reference>
<dbReference type="Proteomes" id="UP000285655">
    <property type="component" value="Unassembled WGS sequence"/>
</dbReference>
<comment type="caution">
    <text evidence="1">The sequence shown here is derived from an EMBL/GenBank/DDBJ whole genome shotgun (WGS) entry which is preliminary data.</text>
</comment>